<dbReference type="EMBL" id="CAJZBQ010000032">
    <property type="protein sequence ID" value="CAG9322510.1"/>
    <property type="molecule type" value="Genomic_DNA"/>
</dbReference>
<evidence type="ECO:0000313" key="1">
    <source>
        <dbReference type="EMBL" id="CAG9322510.1"/>
    </source>
</evidence>
<comment type="caution">
    <text evidence="1">The sequence shown here is derived from an EMBL/GenBank/DDBJ whole genome shotgun (WGS) entry which is preliminary data.</text>
</comment>
<gene>
    <name evidence="1" type="ORF">BSTOLATCC_MIC32019</name>
</gene>
<evidence type="ECO:0000313" key="2">
    <source>
        <dbReference type="Proteomes" id="UP001162131"/>
    </source>
</evidence>
<protein>
    <submittedName>
        <fullName evidence="1">Uncharacterized protein</fullName>
    </submittedName>
</protein>
<accession>A0AAU9J960</accession>
<dbReference type="AlphaFoldDB" id="A0AAU9J960"/>
<keyword evidence="2" id="KW-1185">Reference proteome</keyword>
<reference evidence="1" key="1">
    <citation type="submission" date="2021-09" db="EMBL/GenBank/DDBJ databases">
        <authorList>
            <consortium name="AG Swart"/>
            <person name="Singh M."/>
            <person name="Singh A."/>
            <person name="Seah K."/>
            <person name="Emmerich C."/>
        </authorList>
    </citation>
    <scope>NUCLEOTIDE SEQUENCE</scope>
    <source>
        <strain evidence="1">ATCC30299</strain>
    </source>
</reference>
<proteinExistence type="predicted"/>
<dbReference type="Proteomes" id="UP001162131">
    <property type="component" value="Unassembled WGS sequence"/>
</dbReference>
<organism evidence="1 2">
    <name type="scientific">Blepharisma stoltei</name>
    <dbReference type="NCBI Taxonomy" id="1481888"/>
    <lineage>
        <taxon>Eukaryota</taxon>
        <taxon>Sar</taxon>
        <taxon>Alveolata</taxon>
        <taxon>Ciliophora</taxon>
        <taxon>Postciliodesmatophora</taxon>
        <taxon>Heterotrichea</taxon>
        <taxon>Heterotrichida</taxon>
        <taxon>Blepharismidae</taxon>
        <taxon>Blepharisma</taxon>
    </lineage>
</organism>
<name>A0AAU9J960_9CILI</name>
<sequence>MKVIEGLQSIFLTDAYYENKIFKLNLSLEELWNSNLLGKLINEPSEDFQEWLLSLELTHTMQIPDNLAGIKSYPIMRKFYYRKSTRLIKMRFRTKLFKASK</sequence>